<dbReference type="SUPFAM" id="SSF54534">
    <property type="entry name" value="FKBP-like"/>
    <property type="match status" value="2"/>
</dbReference>
<proteinExistence type="predicted"/>
<dbReference type="Gene3D" id="1.10.4030.10">
    <property type="entry name" value="Porin chaperone SurA, peptide-binding domain"/>
    <property type="match status" value="1"/>
</dbReference>
<dbReference type="Pfam" id="PF00639">
    <property type="entry name" value="Rotamase"/>
    <property type="match status" value="2"/>
</dbReference>
<keyword evidence="6" id="KW-1185">Reference proteome</keyword>
<evidence type="ECO:0000259" key="4">
    <source>
        <dbReference type="PROSITE" id="PS50198"/>
    </source>
</evidence>
<comment type="caution">
    <text evidence="5">The sequence shown here is derived from an EMBL/GenBank/DDBJ whole genome shotgun (WGS) entry which is preliminary data.</text>
</comment>
<dbReference type="InterPro" id="IPR046357">
    <property type="entry name" value="PPIase_dom_sf"/>
</dbReference>
<gene>
    <name evidence="5" type="ORF">H6B30_02145</name>
</gene>
<dbReference type="PANTHER" id="PTHR47637">
    <property type="entry name" value="CHAPERONE SURA"/>
    <property type="match status" value="1"/>
</dbReference>
<keyword evidence="1 3" id="KW-0732">Signal</keyword>
<dbReference type="EMBL" id="JACJJL010000002">
    <property type="protein sequence ID" value="MBM6660564.1"/>
    <property type="molecule type" value="Genomic_DNA"/>
</dbReference>
<keyword evidence="2 5" id="KW-0413">Isomerase</keyword>
<dbReference type="PANTHER" id="PTHR47637:SF1">
    <property type="entry name" value="CHAPERONE SURA"/>
    <property type="match status" value="1"/>
</dbReference>
<dbReference type="Proteomes" id="UP000764045">
    <property type="component" value="Unassembled WGS sequence"/>
</dbReference>
<evidence type="ECO:0000256" key="2">
    <source>
        <dbReference type="PROSITE-ProRule" id="PRU00278"/>
    </source>
</evidence>
<dbReference type="PROSITE" id="PS51257">
    <property type="entry name" value="PROKAR_LIPOPROTEIN"/>
    <property type="match status" value="1"/>
</dbReference>
<evidence type="ECO:0000313" key="5">
    <source>
        <dbReference type="EMBL" id="MBM6660564.1"/>
    </source>
</evidence>
<feature type="signal peptide" evidence="3">
    <location>
        <begin position="1"/>
        <end position="24"/>
    </location>
</feature>
<dbReference type="AlphaFoldDB" id="A0A939B3N0"/>
<evidence type="ECO:0000256" key="3">
    <source>
        <dbReference type="SAM" id="SignalP"/>
    </source>
</evidence>
<feature type="chain" id="PRO_5037233860" evidence="3">
    <location>
        <begin position="25"/>
        <end position="462"/>
    </location>
</feature>
<organism evidence="5 6">
    <name type="scientific">Marseilla massiliensis</name>
    <dbReference type="NCBI Taxonomy" id="1841864"/>
    <lineage>
        <taxon>Bacteria</taxon>
        <taxon>Pseudomonadati</taxon>
        <taxon>Bacteroidota</taxon>
        <taxon>Bacteroidia</taxon>
        <taxon>Bacteroidales</taxon>
        <taxon>Prevotellaceae</taxon>
        <taxon>Marseilla</taxon>
    </lineage>
</organism>
<dbReference type="PROSITE" id="PS50198">
    <property type="entry name" value="PPIC_PPIASE_2"/>
    <property type="match status" value="2"/>
</dbReference>
<dbReference type="InterPro" id="IPR027304">
    <property type="entry name" value="Trigger_fact/SurA_dom_sf"/>
</dbReference>
<protein>
    <submittedName>
        <fullName evidence="5">Peptidylprolyl isomerase</fullName>
    </submittedName>
</protein>
<dbReference type="SUPFAM" id="SSF109998">
    <property type="entry name" value="Triger factor/SurA peptide-binding domain-like"/>
    <property type="match status" value="1"/>
</dbReference>
<sequence length="462" mass="52309">MKLKGNLCFATLLACASMAGVDSAAQTAADSSAHNVVDEVIWVVGDEPILKSEVEAMRMQAAQEGTRWNGDPDCVIPEQLAVQKLFLHQAAIDSVEVTEADVQGQVDNYVEYWIQQAGSREKLEEYKKQSISQIRNELHDIVHDQMTTQKMREKLVENIKVTPGEVRRYFKDMPQDSIPFVPTEVEVQIITQTPRIEQEEINRVKDELRSFTDRINKGETSFSTLARLYSEDPGSARSGGEIDYAGRTTFDPAFANVAFNLTDPKKVSKIVESEFGFHIIQLIDKRGDKIKVRHILLKPRISDKAVSSSLARLDSIRTDITKGLFTFEEGATVISDDKDTRNNHGLMSNIMGSARTSKFRMQDLPPEVARVVDTMKVGEISAPFSMINDRGKTVCAIVKLKNRVDGHKATITEDFQVMKDLVLGKRREEKLHEWVADKIKTTYVRINDRYKDCKFEYQGWIK</sequence>
<keyword evidence="2" id="KW-0697">Rotamase</keyword>
<dbReference type="InterPro" id="IPR050280">
    <property type="entry name" value="OMP_Chaperone_SurA"/>
</dbReference>
<feature type="domain" description="PpiC" evidence="4">
    <location>
        <begin position="287"/>
        <end position="384"/>
    </location>
</feature>
<evidence type="ECO:0000256" key="1">
    <source>
        <dbReference type="ARBA" id="ARBA00022729"/>
    </source>
</evidence>
<evidence type="ECO:0000313" key="6">
    <source>
        <dbReference type="Proteomes" id="UP000764045"/>
    </source>
</evidence>
<dbReference type="Gene3D" id="3.10.50.40">
    <property type="match status" value="2"/>
</dbReference>
<feature type="domain" description="PpiC" evidence="4">
    <location>
        <begin position="182"/>
        <end position="284"/>
    </location>
</feature>
<dbReference type="GO" id="GO:0003755">
    <property type="term" value="F:peptidyl-prolyl cis-trans isomerase activity"/>
    <property type="evidence" value="ECO:0007669"/>
    <property type="project" value="UniProtKB-KW"/>
</dbReference>
<accession>A0A939B3N0</accession>
<name>A0A939B3N0_9BACT</name>
<reference evidence="5 6" key="1">
    <citation type="journal article" date="2021" name="Sci. Rep.">
        <title>The distribution of antibiotic resistance genes in chicken gut microbiota commensals.</title>
        <authorList>
            <person name="Juricova H."/>
            <person name="Matiasovicova J."/>
            <person name="Kubasova T."/>
            <person name="Cejkova D."/>
            <person name="Rychlik I."/>
        </authorList>
    </citation>
    <scope>NUCLEOTIDE SEQUENCE [LARGE SCALE GENOMIC DNA]</scope>
    <source>
        <strain evidence="5 6">An819</strain>
    </source>
</reference>
<dbReference type="InterPro" id="IPR000297">
    <property type="entry name" value="PPIase_PpiC"/>
</dbReference>